<dbReference type="Pfam" id="PF06271">
    <property type="entry name" value="RDD"/>
    <property type="match status" value="1"/>
</dbReference>
<comment type="caution">
    <text evidence="8">The sequence shown here is derived from an EMBL/GenBank/DDBJ whole genome shotgun (WGS) entry which is preliminary data.</text>
</comment>
<protein>
    <submittedName>
        <fullName evidence="8">Putative RDD family membrane protein YckC</fullName>
    </submittedName>
</protein>
<proteinExistence type="predicted"/>
<evidence type="ECO:0000313" key="9">
    <source>
        <dbReference type="Proteomes" id="UP000295247"/>
    </source>
</evidence>
<keyword evidence="2" id="KW-1003">Cell membrane</keyword>
<feature type="transmembrane region" description="Helical" evidence="6">
    <location>
        <begin position="20"/>
        <end position="45"/>
    </location>
</feature>
<name>A0A4V2WAD8_MARGR</name>
<evidence type="ECO:0000256" key="3">
    <source>
        <dbReference type="ARBA" id="ARBA00022692"/>
    </source>
</evidence>
<organism evidence="8 9">
    <name type="scientific">Marichromatium gracile</name>
    <name type="common">Chromatium gracile</name>
    <dbReference type="NCBI Taxonomy" id="1048"/>
    <lineage>
        <taxon>Bacteria</taxon>
        <taxon>Pseudomonadati</taxon>
        <taxon>Pseudomonadota</taxon>
        <taxon>Gammaproteobacteria</taxon>
        <taxon>Chromatiales</taxon>
        <taxon>Chromatiaceae</taxon>
        <taxon>Marichromatium</taxon>
    </lineage>
</organism>
<accession>A0A4V2WAD8</accession>
<keyword evidence="5 6" id="KW-0472">Membrane</keyword>
<dbReference type="InterPro" id="IPR010432">
    <property type="entry name" value="RDD"/>
</dbReference>
<dbReference type="AlphaFoldDB" id="A0A4V2WAD8"/>
<feature type="domain" description="RDD" evidence="7">
    <location>
        <begin position="13"/>
        <end position="141"/>
    </location>
</feature>
<dbReference type="PANTHER" id="PTHR36115:SF10">
    <property type="entry name" value="RDD DOMAIN-CONTAINING PROTEIN"/>
    <property type="match status" value="1"/>
</dbReference>
<evidence type="ECO:0000256" key="2">
    <source>
        <dbReference type="ARBA" id="ARBA00022475"/>
    </source>
</evidence>
<evidence type="ECO:0000256" key="6">
    <source>
        <dbReference type="SAM" id="Phobius"/>
    </source>
</evidence>
<comment type="subcellular location">
    <subcellularLocation>
        <location evidence="1">Cell membrane</location>
        <topology evidence="1">Multi-pass membrane protein</topology>
    </subcellularLocation>
</comment>
<dbReference type="GO" id="GO:0005886">
    <property type="term" value="C:plasma membrane"/>
    <property type="evidence" value="ECO:0007669"/>
    <property type="project" value="UniProtKB-SubCell"/>
</dbReference>
<keyword evidence="3 6" id="KW-0812">Transmembrane</keyword>
<feature type="transmembrane region" description="Helical" evidence="6">
    <location>
        <begin position="112"/>
        <end position="131"/>
    </location>
</feature>
<evidence type="ECO:0000256" key="5">
    <source>
        <dbReference type="ARBA" id="ARBA00023136"/>
    </source>
</evidence>
<dbReference type="Proteomes" id="UP000295247">
    <property type="component" value="Unassembled WGS sequence"/>
</dbReference>
<evidence type="ECO:0000256" key="4">
    <source>
        <dbReference type="ARBA" id="ARBA00022989"/>
    </source>
</evidence>
<evidence type="ECO:0000256" key="1">
    <source>
        <dbReference type="ARBA" id="ARBA00004651"/>
    </source>
</evidence>
<sequence>MDTMDFDITRAQTPSLLRRLGAICYDGLLLVGILMIATGLVSIPYGLITGSDYYHNALALNLMRLILVAVVGAFFVYFWTHGGQTLGMRAWRLRVLTDEGQPLTTGAAIKRFGWAFVSLLPAGLGLLWSLFDGDKLAWHDRKSQTRLVLVAKQ</sequence>
<dbReference type="InterPro" id="IPR051791">
    <property type="entry name" value="Pra-immunoreactive"/>
</dbReference>
<gene>
    <name evidence="8" type="ORF">EDC29_102436</name>
</gene>
<dbReference type="EMBL" id="SMDC01000002">
    <property type="protein sequence ID" value="TCW38540.1"/>
    <property type="molecule type" value="Genomic_DNA"/>
</dbReference>
<evidence type="ECO:0000313" key="8">
    <source>
        <dbReference type="EMBL" id="TCW38540.1"/>
    </source>
</evidence>
<feature type="transmembrane region" description="Helical" evidence="6">
    <location>
        <begin position="57"/>
        <end position="79"/>
    </location>
</feature>
<dbReference type="PANTHER" id="PTHR36115">
    <property type="entry name" value="PROLINE-RICH ANTIGEN HOMOLOG-RELATED"/>
    <property type="match status" value="1"/>
</dbReference>
<evidence type="ECO:0000259" key="7">
    <source>
        <dbReference type="Pfam" id="PF06271"/>
    </source>
</evidence>
<keyword evidence="4 6" id="KW-1133">Transmembrane helix</keyword>
<reference evidence="8 9" key="1">
    <citation type="submission" date="2019-03" db="EMBL/GenBank/DDBJ databases">
        <title>Genomic Encyclopedia of Type Strains, Phase IV (KMG-IV): sequencing the most valuable type-strain genomes for metagenomic binning, comparative biology and taxonomic classification.</title>
        <authorList>
            <person name="Goeker M."/>
        </authorList>
    </citation>
    <scope>NUCLEOTIDE SEQUENCE [LARGE SCALE GENOMIC DNA]</scope>
    <source>
        <strain evidence="8 9">DSM 203</strain>
    </source>
</reference>